<dbReference type="GO" id="GO:0015031">
    <property type="term" value="P:protein transport"/>
    <property type="evidence" value="ECO:0007669"/>
    <property type="project" value="UniProtKB-KW"/>
</dbReference>
<protein>
    <submittedName>
        <fullName evidence="12">Membrane protein insertase YidC</fullName>
    </submittedName>
</protein>
<dbReference type="GO" id="GO:0051205">
    <property type="term" value="P:protein insertion into membrane"/>
    <property type="evidence" value="ECO:0007669"/>
    <property type="project" value="TreeGrafter"/>
</dbReference>
<dbReference type="GO" id="GO:0032977">
    <property type="term" value="F:membrane insertase activity"/>
    <property type="evidence" value="ECO:0007669"/>
    <property type="project" value="InterPro"/>
</dbReference>
<evidence type="ECO:0000256" key="4">
    <source>
        <dbReference type="ARBA" id="ARBA00022692"/>
    </source>
</evidence>
<name>A0A7C4M0F3_UNCC3</name>
<evidence type="ECO:0000256" key="9">
    <source>
        <dbReference type="RuleBase" id="RU003945"/>
    </source>
</evidence>
<dbReference type="InterPro" id="IPR047196">
    <property type="entry name" value="YidC_ALB_C"/>
</dbReference>
<feature type="domain" description="Membrane insertase YidC/Oxa/ALB C-terminal" evidence="11">
    <location>
        <begin position="30"/>
        <end position="230"/>
    </location>
</feature>
<keyword evidence="2" id="KW-0813">Transport</keyword>
<keyword evidence="7 10" id="KW-0472">Membrane</keyword>
<evidence type="ECO:0000256" key="1">
    <source>
        <dbReference type="ARBA" id="ARBA00004651"/>
    </source>
</evidence>
<dbReference type="CDD" id="cd20070">
    <property type="entry name" value="5TM_YidC_Alb3"/>
    <property type="match status" value="1"/>
</dbReference>
<gene>
    <name evidence="12" type="ORF">ENT43_01465</name>
</gene>
<organism evidence="12">
    <name type="scientific">candidate division CPR3 bacterium</name>
    <dbReference type="NCBI Taxonomy" id="2268181"/>
    <lineage>
        <taxon>Bacteria</taxon>
        <taxon>Bacteria division CPR3</taxon>
    </lineage>
</organism>
<feature type="transmembrane region" description="Helical" evidence="10">
    <location>
        <begin position="192"/>
        <end position="216"/>
    </location>
</feature>
<comment type="subcellular location">
    <subcellularLocation>
        <location evidence="1">Cell membrane</location>
        <topology evidence="1">Multi-pass membrane protein</topology>
    </subcellularLocation>
    <subcellularLocation>
        <location evidence="9">Membrane</location>
        <topology evidence="9">Multi-pass membrane protein</topology>
    </subcellularLocation>
</comment>
<keyword evidence="3" id="KW-1003">Cell membrane</keyword>
<dbReference type="AlphaFoldDB" id="A0A7C4M0F3"/>
<comment type="similarity">
    <text evidence="9">Belongs to the OXA1/ALB3/YidC family.</text>
</comment>
<feature type="transmembrane region" description="Helical" evidence="10">
    <location>
        <begin position="29"/>
        <end position="49"/>
    </location>
</feature>
<dbReference type="EMBL" id="DSYQ01000005">
    <property type="protein sequence ID" value="HGT70907.1"/>
    <property type="molecule type" value="Genomic_DNA"/>
</dbReference>
<feature type="transmembrane region" description="Helical" evidence="10">
    <location>
        <begin position="153"/>
        <end position="171"/>
    </location>
</feature>
<evidence type="ECO:0000256" key="8">
    <source>
        <dbReference type="ARBA" id="ARBA00023186"/>
    </source>
</evidence>
<reference evidence="12" key="1">
    <citation type="journal article" date="2020" name="mSystems">
        <title>Genome- and Community-Level Interaction Insights into Carbon Utilization and Element Cycling Functions of Hydrothermarchaeota in Hydrothermal Sediment.</title>
        <authorList>
            <person name="Zhou Z."/>
            <person name="Liu Y."/>
            <person name="Xu W."/>
            <person name="Pan J."/>
            <person name="Luo Z.H."/>
            <person name="Li M."/>
        </authorList>
    </citation>
    <scope>NUCLEOTIDE SEQUENCE [LARGE SCALE GENOMIC DNA]</scope>
    <source>
        <strain evidence="12">SpSt-579</strain>
    </source>
</reference>
<evidence type="ECO:0000256" key="2">
    <source>
        <dbReference type="ARBA" id="ARBA00022448"/>
    </source>
</evidence>
<sequence length="277" mass="31436">MGFIWNELLIKPMLNLMLFLYNVLPTHDLGLVIIVITIIIRLLVLPLSIRASRSQRKLKNLTPQLNELKEKYKGDQQALARAQMEFYKQNGVSPMGSCLPVLIQLPILIALYRVLTDMITKIDPAFVYPFIYLPETINHTFLGFLDLSRPEKYVMPILAGGLQYVLGVMTTPIDKSKNAVSSPESAITKQMLFMMPLMTVFLAISVPSGLTLYWIVTTVFSIGQQVWVNKEKRKEVTVRIKKAGETGEVFIAEKVEELSPNEKKDEENKENKTSGQF</sequence>
<evidence type="ECO:0000256" key="3">
    <source>
        <dbReference type="ARBA" id="ARBA00022475"/>
    </source>
</evidence>
<dbReference type="PANTHER" id="PTHR12428">
    <property type="entry name" value="OXA1"/>
    <property type="match status" value="1"/>
</dbReference>
<dbReference type="GO" id="GO:0005886">
    <property type="term" value="C:plasma membrane"/>
    <property type="evidence" value="ECO:0007669"/>
    <property type="project" value="UniProtKB-SubCell"/>
</dbReference>
<evidence type="ECO:0000256" key="7">
    <source>
        <dbReference type="ARBA" id="ARBA00023136"/>
    </source>
</evidence>
<evidence type="ECO:0000313" key="12">
    <source>
        <dbReference type="EMBL" id="HGT70907.1"/>
    </source>
</evidence>
<accession>A0A7C4M0F3</accession>
<keyword evidence="8" id="KW-0143">Chaperone</keyword>
<dbReference type="InterPro" id="IPR028055">
    <property type="entry name" value="YidC/Oxa/ALB_C"/>
</dbReference>
<evidence type="ECO:0000256" key="5">
    <source>
        <dbReference type="ARBA" id="ARBA00022927"/>
    </source>
</evidence>
<evidence type="ECO:0000256" key="10">
    <source>
        <dbReference type="SAM" id="Phobius"/>
    </source>
</evidence>
<dbReference type="InterPro" id="IPR001708">
    <property type="entry name" value="YidC/ALB3/OXA1/COX18"/>
</dbReference>
<keyword evidence="6 10" id="KW-1133">Transmembrane helix</keyword>
<dbReference type="NCBIfam" id="TIGR03592">
    <property type="entry name" value="yidC_oxa1_cterm"/>
    <property type="match status" value="1"/>
</dbReference>
<dbReference type="PANTHER" id="PTHR12428:SF65">
    <property type="entry name" value="CYTOCHROME C OXIDASE ASSEMBLY PROTEIN COX18, MITOCHONDRIAL"/>
    <property type="match status" value="1"/>
</dbReference>
<keyword evidence="5" id="KW-0653">Protein transport</keyword>
<evidence type="ECO:0000259" key="11">
    <source>
        <dbReference type="Pfam" id="PF02096"/>
    </source>
</evidence>
<feature type="transmembrane region" description="Helical" evidence="10">
    <location>
        <begin position="91"/>
        <end position="112"/>
    </location>
</feature>
<keyword evidence="4 9" id="KW-0812">Transmembrane</keyword>
<dbReference type="Pfam" id="PF02096">
    <property type="entry name" value="60KD_IMP"/>
    <property type="match status" value="1"/>
</dbReference>
<comment type="caution">
    <text evidence="12">The sequence shown here is derived from an EMBL/GenBank/DDBJ whole genome shotgun (WGS) entry which is preliminary data.</text>
</comment>
<proteinExistence type="inferred from homology"/>
<evidence type="ECO:0000256" key="6">
    <source>
        <dbReference type="ARBA" id="ARBA00022989"/>
    </source>
</evidence>